<comment type="caution">
    <text evidence="8">The sequence shown here is derived from an EMBL/GenBank/DDBJ whole genome shotgun (WGS) entry which is preliminary data.</text>
</comment>
<dbReference type="PANTHER" id="PTHR12914">
    <property type="entry name" value="PARTNER OF SLD5"/>
    <property type="match status" value="1"/>
</dbReference>
<dbReference type="OrthoDB" id="10252587at2759"/>
<comment type="subcellular location">
    <subcellularLocation>
        <location evidence="1 5">Nucleus</location>
    </subcellularLocation>
</comment>
<dbReference type="Proteomes" id="UP000786811">
    <property type="component" value="Unassembled WGS sequence"/>
</dbReference>
<evidence type="ECO:0000259" key="7">
    <source>
        <dbReference type="Pfam" id="PF24997"/>
    </source>
</evidence>
<dbReference type="Gene3D" id="1.20.58.1030">
    <property type="match status" value="1"/>
</dbReference>
<dbReference type="CDD" id="cd21696">
    <property type="entry name" value="GINS_B_Psf1"/>
    <property type="match status" value="1"/>
</dbReference>
<dbReference type="InterPro" id="IPR036224">
    <property type="entry name" value="GINS_bundle-like_dom_sf"/>
</dbReference>
<proteinExistence type="inferred from homology"/>
<keyword evidence="9" id="KW-1185">Reference proteome</keyword>
<dbReference type="SUPFAM" id="SSF158573">
    <property type="entry name" value="GINS helical bundle-like"/>
    <property type="match status" value="1"/>
</dbReference>
<feature type="domain" description="GINS subunit" evidence="6">
    <location>
        <begin position="51"/>
        <end position="128"/>
    </location>
</feature>
<comment type="subunit">
    <text evidence="5">Component of the GINS complex.</text>
</comment>
<evidence type="ECO:0000256" key="4">
    <source>
        <dbReference type="ARBA" id="ARBA00023242"/>
    </source>
</evidence>
<protein>
    <recommendedName>
        <fullName evidence="5">DNA replication complex GINS protein PSF1</fullName>
    </recommendedName>
</protein>
<evidence type="ECO:0000313" key="9">
    <source>
        <dbReference type="Proteomes" id="UP000786811"/>
    </source>
</evidence>
<keyword evidence="4 5" id="KW-0539">Nucleus</keyword>
<dbReference type="EMBL" id="CAJNRD030001124">
    <property type="protein sequence ID" value="CAG5108852.1"/>
    <property type="molecule type" value="Genomic_DNA"/>
</dbReference>
<keyword evidence="3 5" id="KW-0235">DNA replication</keyword>
<dbReference type="InterPro" id="IPR056783">
    <property type="entry name" value="PSF1_C"/>
</dbReference>
<evidence type="ECO:0000256" key="3">
    <source>
        <dbReference type="ARBA" id="ARBA00022705"/>
    </source>
</evidence>
<evidence type="ECO:0000313" key="8">
    <source>
        <dbReference type="EMBL" id="CAG5108852.1"/>
    </source>
</evidence>
<accession>A0A8J2HRB4</accession>
<evidence type="ECO:0000259" key="6">
    <source>
        <dbReference type="Pfam" id="PF05916"/>
    </source>
</evidence>
<dbReference type="GO" id="GO:1902983">
    <property type="term" value="P:DNA strand elongation involved in mitotic DNA replication"/>
    <property type="evidence" value="ECO:0007669"/>
    <property type="project" value="TreeGrafter"/>
</dbReference>
<dbReference type="InterPro" id="IPR021151">
    <property type="entry name" value="GINS_A"/>
</dbReference>
<gene>
    <name evidence="8" type="ORF">HICCMSTLAB_LOCUS13488</name>
</gene>
<feature type="domain" description="DNA replication complex GINS protein PSF1 C-terminal" evidence="7">
    <location>
        <begin position="144"/>
        <end position="194"/>
    </location>
</feature>
<dbReference type="GO" id="GO:0000811">
    <property type="term" value="C:GINS complex"/>
    <property type="evidence" value="ECO:0007669"/>
    <property type="project" value="UniProtKB-UniRule"/>
</dbReference>
<dbReference type="Pfam" id="PF05916">
    <property type="entry name" value="Sld5"/>
    <property type="match status" value="1"/>
</dbReference>
<name>A0A8J2HRB4_COTCN</name>
<dbReference type="Pfam" id="PF24997">
    <property type="entry name" value="PSF1_C"/>
    <property type="match status" value="1"/>
</dbReference>
<reference evidence="8" key="1">
    <citation type="submission" date="2021-04" db="EMBL/GenBank/DDBJ databases">
        <authorList>
            <person name="Chebbi M.A.C M."/>
        </authorList>
    </citation>
    <scope>NUCLEOTIDE SEQUENCE</scope>
</reference>
<evidence type="ECO:0000256" key="5">
    <source>
        <dbReference type="RuleBase" id="RU368085"/>
    </source>
</evidence>
<dbReference type="AlphaFoldDB" id="A0A8J2HRB4"/>
<evidence type="ECO:0000256" key="1">
    <source>
        <dbReference type="ARBA" id="ARBA00004123"/>
    </source>
</evidence>
<dbReference type="CDD" id="cd11710">
    <property type="entry name" value="GINS_A_psf1"/>
    <property type="match status" value="1"/>
</dbReference>
<comment type="function">
    <text evidence="5">Required for correct functioning of the GINS complex, a complex that plays an essential role in the initiation of DNA replication, and progression of DNA replication forks. GINS complex seems to bind preferentially to single-stranded DNA.</text>
</comment>
<evidence type="ECO:0000256" key="2">
    <source>
        <dbReference type="ARBA" id="ARBA00006677"/>
    </source>
</evidence>
<dbReference type="PANTHER" id="PTHR12914:SF2">
    <property type="entry name" value="DNA REPLICATION COMPLEX GINS PROTEIN PSF1"/>
    <property type="match status" value="1"/>
</dbReference>
<sequence>MFGKEALKLISELDLSEDIKPFNENSVRKVMDEMHSLYNANLEDVNMTVSESDDSTSPFMSVQLRHVALHRNKRCLLAYVYNRMRRLRQARWEFGSILPREISTNMLSLETEWFKAYNKSLATYMRSIGDNQGLNLTVDMVPPKSLFIEVRCLIDYGRFELDDGQVIMLKENTHHLLPRAQCEPLVRQGILEHVNS</sequence>
<comment type="similarity">
    <text evidence="2 5">Belongs to the GINS1/PSF1 family.</text>
</comment>
<organism evidence="8 9">
    <name type="scientific">Cotesia congregata</name>
    <name type="common">Parasitoid wasp</name>
    <name type="synonym">Apanteles congregatus</name>
    <dbReference type="NCBI Taxonomy" id="51543"/>
    <lineage>
        <taxon>Eukaryota</taxon>
        <taxon>Metazoa</taxon>
        <taxon>Ecdysozoa</taxon>
        <taxon>Arthropoda</taxon>
        <taxon>Hexapoda</taxon>
        <taxon>Insecta</taxon>
        <taxon>Pterygota</taxon>
        <taxon>Neoptera</taxon>
        <taxon>Endopterygota</taxon>
        <taxon>Hymenoptera</taxon>
        <taxon>Apocrita</taxon>
        <taxon>Ichneumonoidea</taxon>
        <taxon>Braconidae</taxon>
        <taxon>Microgastrinae</taxon>
        <taxon>Cotesia</taxon>
    </lineage>
</organism>
<dbReference type="InterPro" id="IPR005339">
    <property type="entry name" value="GINS_Psf1"/>
</dbReference>